<evidence type="ECO:0000313" key="3">
    <source>
        <dbReference type="EMBL" id="MDR7120867.1"/>
    </source>
</evidence>
<dbReference type="InterPro" id="IPR003680">
    <property type="entry name" value="Flavodoxin_fold"/>
</dbReference>
<accession>A0ABU1VYS8</accession>
<gene>
    <name evidence="3" type="ORF">J2W69_001805</name>
</gene>
<dbReference type="EMBL" id="JAVDWR010000004">
    <property type="protein sequence ID" value="MDR7120867.1"/>
    <property type="molecule type" value="Genomic_DNA"/>
</dbReference>
<dbReference type="Pfam" id="PF02525">
    <property type="entry name" value="Flavodoxin_2"/>
    <property type="match status" value="1"/>
</dbReference>
<dbReference type="PANTHER" id="PTHR47307:SF1">
    <property type="entry name" value="GLUTATHIONE-REGULATED POTASSIUM-EFFLUX SYSTEM ANCILLARY PROTEIN KEFG"/>
    <property type="match status" value="1"/>
</dbReference>
<comment type="caution">
    <text evidence="3">The sequence shown here is derived from an EMBL/GenBank/DDBJ whole genome shotgun (WGS) entry which is preliminary data.</text>
</comment>
<protein>
    <submittedName>
        <fullName evidence="3">NADPH-quinone reductase</fullName>
    </submittedName>
</protein>
<dbReference type="SUPFAM" id="SSF52218">
    <property type="entry name" value="Flavoproteins"/>
    <property type="match status" value="1"/>
</dbReference>
<proteinExistence type="predicted"/>
<dbReference type="InterPro" id="IPR029039">
    <property type="entry name" value="Flavoprotein-like_sf"/>
</dbReference>
<keyword evidence="4" id="KW-1185">Reference proteome</keyword>
<dbReference type="Proteomes" id="UP001257909">
    <property type="component" value="Unassembled WGS sequence"/>
</dbReference>
<reference evidence="3 4" key="1">
    <citation type="submission" date="2023-07" db="EMBL/GenBank/DDBJ databases">
        <title>Sorghum-associated microbial communities from plants grown in Nebraska, USA.</title>
        <authorList>
            <person name="Schachtman D."/>
        </authorList>
    </citation>
    <scope>NUCLEOTIDE SEQUENCE [LARGE SCALE GENOMIC DNA]</scope>
    <source>
        <strain evidence="3 4">4138</strain>
    </source>
</reference>
<sequence length="180" mass="20497">MQNTLVLVFHPNLAQSKANQHLVKHLQQQSDYQIIDMYQLYPDGIVDVATETQRLLSCSHLVLQFPVFWYSTPPLLKAWQDAVLTPMYYLNYATEGALLQGLPVLLAATAGNTIDAYSPQGSNRYPLEELFIPLQATAHRCGWVWHSPFVLYHALKTTPAILAGEGERYLDYLRQWHNAV</sequence>
<dbReference type="PANTHER" id="PTHR47307">
    <property type="entry name" value="GLUTATHIONE-REGULATED POTASSIUM-EFFLUX SYSTEM ANCILLARY PROTEIN KEFG"/>
    <property type="match status" value="1"/>
</dbReference>
<organism evidence="3 4">
    <name type="scientific">Rheinheimera soli</name>
    <dbReference type="NCBI Taxonomy" id="443616"/>
    <lineage>
        <taxon>Bacteria</taxon>
        <taxon>Pseudomonadati</taxon>
        <taxon>Pseudomonadota</taxon>
        <taxon>Gammaproteobacteria</taxon>
        <taxon>Chromatiales</taxon>
        <taxon>Chromatiaceae</taxon>
        <taxon>Rheinheimera</taxon>
    </lineage>
</organism>
<evidence type="ECO:0000256" key="1">
    <source>
        <dbReference type="ARBA" id="ARBA00023002"/>
    </source>
</evidence>
<feature type="domain" description="Flavodoxin-like fold" evidence="2">
    <location>
        <begin position="3"/>
        <end position="171"/>
    </location>
</feature>
<evidence type="ECO:0000259" key="2">
    <source>
        <dbReference type="Pfam" id="PF02525"/>
    </source>
</evidence>
<dbReference type="Gene3D" id="3.40.50.360">
    <property type="match status" value="1"/>
</dbReference>
<dbReference type="InterPro" id="IPR046980">
    <property type="entry name" value="KefG/KefF"/>
</dbReference>
<keyword evidence="1" id="KW-0560">Oxidoreductase</keyword>
<name>A0ABU1VYS8_9GAMM</name>
<evidence type="ECO:0000313" key="4">
    <source>
        <dbReference type="Proteomes" id="UP001257909"/>
    </source>
</evidence>
<dbReference type="RefSeq" id="WP_310276961.1">
    <property type="nucleotide sequence ID" value="NZ_JAVDWR010000004.1"/>
</dbReference>